<keyword evidence="1" id="KW-0175">Coiled coil</keyword>
<evidence type="ECO:0000256" key="2">
    <source>
        <dbReference type="SAM" id="MobiDB-lite"/>
    </source>
</evidence>
<accession>A0A6G8RZ86</accession>
<feature type="compositionally biased region" description="Polar residues" evidence="2">
    <location>
        <begin position="63"/>
        <end position="81"/>
    </location>
</feature>
<reference evidence="3 4" key="1">
    <citation type="submission" date="2020-03" db="EMBL/GenBank/DDBJ databases">
        <authorList>
            <person name="Zhu W."/>
        </authorList>
    </citation>
    <scope>NUCLEOTIDE SEQUENCE [LARGE SCALE GENOMIC DNA]</scope>
    <source>
        <strain evidence="3 4">323-1</strain>
    </source>
</reference>
<name>A0A6G8RZ86_9GAMM</name>
<proteinExistence type="predicted"/>
<feature type="coiled-coil region" evidence="1">
    <location>
        <begin position="30"/>
        <end position="57"/>
    </location>
</feature>
<evidence type="ECO:0000313" key="4">
    <source>
        <dbReference type="Proteomes" id="UP000502297"/>
    </source>
</evidence>
<dbReference type="KEGG" id="asha:G8E00_14785"/>
<organism evidence="3 4">
    <name type="scientific">Acinetobacter shaoyimingii</name>
    <dbReference type="NCBI Taxonomy" id="2715164"/>
    <lineage>
        <taxon>Bacteria</taxon>
        <taxon>Pseudomonadati</taxon>
        <taxon>Pseudomonadota</taxon>
        <taxon>Gammaproteobacteria</taxon>
        <taxon>Moraxellales</taxon>
        <taxon>Moraxellaceae</taxon>
        <taxon>Acinetobacter</taxon>
    </lineage>
</organism>
<gene>
    <name evidence="3" type="ORF">G8E00_14785</name>
</gene>
<feature type="region of interest" description="Disordered" evidence="2">
    <location>
        <begin position="58"/>
        <end position="81"/>
    </location>
</feature>
<dbReference type="Proteomes" id="UP000502297">
    <property type="component" value="Chromosome"/>
</dbReference>
<dbReference type="AlphaFoldDB" id="A0A6G8RZ86"/>
<keyword evidence="4" id="KW-1185">Reference proteome</keyword>
<dbReference type="RefSeq" id="WP_166225832.1">
    <property type="nucleotide sequence ID" value="NZ_CP049801.1"/>
</dbReference>
<sequence length="279" mass="32175">MKKIFSLLVLIILVWLAKLSYDDYGLSKDLLSLQNDLRQSEQKNANLNDQLVAVQRQKKPENEQTSQVKPQSQSPQLSQTHLQPANMVKSQLELIQFAIQQRQFIFALDKINLLDQSLDHYNLAAAIQDSLHAALQQDKKNLQQFILAENNQIQQLQAVLTHIDQLLKSEQNNPNIQSPKNEKSGFWSQWIKVDRVDLNTPEIVHRRMILKEAELRVLLAKQNLEKGQVLEYQNMLDHAIGELKQLPDQNAKKIVKEVQKLKQIKMLPEAKLISFTILG</sequence>
<dbReference type="EMBL" id="CP049801">
    <property type="protein sequence ID" value="QIO07108.1"/>
    <property type="molecule type" value="Genomic_DNA"/>
</dbReference>
<evidence type="ECO:0000256" key="1">
    <source>
        <dbReference type="SAM" id="Coils"/>
    </source>
</evidence>
<evidence type="ECO:0000313" key="3">
    <source>
        <dbReference type="EMBL" id="QIO07108.1"/>
    </source>
</evidence>
<protein>
    <submittedName>
        <fullName evidence="3">Uncharacterized protein</fullName>
    </submittedName>
</protein>